<evidence type="ECO:0000256" key="1">
    <source>
        <dbReference type="SAM" id="MobiDB-lite"/>
    </source>
</evidence>
<evidence type="ECO:0000313" key="2">
    <source>
        <dbReference type="EMBL" id="ROI15846.1"/>
    </source>
</evidence>
<accession>A0A3N0XEN1</accession>
<dbReference type="Proteomes" id="UP000281406">
    <property type="component" value="Unassembled WGS sequence"/>
</dbReference>
<gene>
    <name evidence="2" type="ORF">DPX16_21353</name>
</gene>
<feature type="compositionally biased region" description="Low complexity" evidence="1">
    <location>
        <begin position="96"/>
        <end position="108"/>
    </location>
</feature>
<name>A0A3N0XEN1_ANAGA</name>
<feature type="region of interest" description="Disordered" evidence="1">
    <location>
        <begin position="82"/>
        <end position="110"/>
    </location>
</feature>
<organism evidence="2 3">
    <name type="scientific">Anabarilius grahami</name>
    <name type="common">Kanglang fish</name>
    <name type="synonym">Barilius grahami</name>
    <dbReference type="NCBI Taxonomy" id="495550"/>
    <lineage>
        <taxon>Eukaryota</taxon>
        <taxon>Metazoa</taxon>
        <taxon>Chordata</taxon>
        <taxon>Craniata</taxon>
        <taxon>Vertebrata</taxon>
        <taxon>Euteleostomi</taxon>
        <taxon>Actinopterygii</taxon>
        <taxon>Neopterygii</taxon>
        <taxon>Teleostei</taxon>
        <taxon>Ostariophysi</taxon>
        <taxon>Cypriniformes</taxon>
        <taxon>Xenocyprididae</taxon>
        <taxon>Xenocypridinae</taxon>
        <taxon>Xenocypridinae incertae sedis</taxon>
        <taxon>Anabarilius</taxon>
    </lineage>
</organism>
<evidence type="ECO:0000313" key="3">
    <source>
        <dbReference type="Proteomes" id="UP000281406"/>
    </source>
</evidence>
<dbReference type="EMBL" id="RJVU01078462">
    <property type="protein sequence ID" value="ROI15846.1"/>
    <property type="molecule type" value="Genomic_DNA"/>
</dbReference>
<sequence>MEMRKTGKEIADILPMVGLGVLGRFVWADTREITTKDRQWCHAEENRSLGQRIAVKIPRGRRIFHRPARAYFRTCWERRAGPNADKLSDEQSPVIEEPASPAEPCSAPEPEPNLMSDQVRESATMPVAEGVLVEFEGIDGSPAHTPATACENPFLPSSGLSTARGYTFLGGRHLSQCMFYELFDFFLL</sequence>
<dbReference type="AlphaFoldDB" id="A0A3N0XEN1"/>
<reference evidence="2 3" key="1">
    <citation type="submission" date="2018-10" db="EMBL/GenBank/DDBJ databases">
        <title>Genome assembly for a Yunnan-Guizhou Plateau 3E fish, Anabarilius grahami (Regan), and its evolutionary and genetic applications.</title>
        <authorList>
            <person name="Jiang W."/>
        </authorList>
    </citation>
    <scope>NUCLEOTIDE SEQUENCE [LARGE SCALE GENOMIC DNA]</scope>
    <source>
        <strain evidence="2">AG-KIZ</strain>
        <tissue evidence="2">Muscle</tissue>
    </source>
</reference>
<proteinExistence type="predicted"/>
<comment type="caution">
    <text evidence="2">The sequence shown here is derived from an EMBL/GenBank/DDBJ whole genome shotgun (WGS) entry which is preliminary data.</text>
</comment>
<protein>
    <submittedName>
        <fullName evidence="2">Uncharacterized protein</fullName>
    </submittedName>
</protein>
<keyword evidence="3" id="KW-1185">Reference proteome</keyword>